<dbReference type="InterPro" id="IPR000674">
    <property type="entry name" value="Ald_Oxase/Xan_DH_a/b"/>
</dbReference>
<feature type="domain" description="Aldehyde oxidase/xanthine dehydrogenase a/b hammerhead" evidence="4">
    <location>
        <begin position="18"/>
        <end position="131"/>
    </location>
</feature>
<keyword evidence="2" id="KW-0560">Oxidoreductase</keyword>
<evidence type="ECO:0000313" key="6">
    <source>
        <dbReference type="Proteomes" id="UP000664914"/>
    </source>
</evidence>
<dbReference type="InterPro" id="IPR008274">
    <property type="entry name" value="AldOxase/xan_DH_MoCoBD1"/>
</dbReference>
<dbReference type="RefSeq" id="WP_208633476.1">
    <property type="nucleotide sequence ID" value="NZ_CP059319.1"/>
</dbReference>
<evidence type="ECO:0000313" key="5">
    <source>
        <dbReference type="EMBL" id="QTH22864.1"/>
    </source>
</evidence>
<reference evidence="5" key="2">
    <citation type="submission" date="2021-04" db="EMBL/GenBank/DDBJ databases">
        <title>Isolation and genomic analysis of the ibuprofen-degrading bacterium Sphingomonas strain MPO218.</title>
        <authorList>
            <person name="Aulestia M."/>
            <person name="Flores A."/>
            <person name="Mangas E.L."/>
            <person name="Perez-Pulido A.J."/>
            <person name="Santero E."/>
            <person name="Camacho E.M."/>
        </authorList>
    </citation>
    <scope>NUCLEOTIDE SEQUENCE</scope>
    <source>
        <strain evidence="5">MPO218</strain>
    </source>
</reference>
<dbReference type="GO" id="GO:0016491">
    <property type="term" value="F:oxidoreductase activity"/>
    <property type="evidence" value="ECO:0007669"/>
    <property type="project" value="UniProtKB-KW"/>
</dbReference>
<evidence type="ECO:0000259" key="4">
    <source>
        <dbReference type="SMART" id="SM01008"/>
    </source>
</evidence>
<proteinExistence type="predicted"/>
<dbReference type="SUPFAM" id="SSF56003">
    <property type="entry name" value="Molybdenum cofactor-binding domain"/>
    <property type="match status" value="1"/>
</dbReference>
<dbReference type="PANTHER" id="PTHR11908">
    <property type="entry name" value="XANTHINE DEHYDROGENASE"/>
    <property type="match status" value="1"/>
</dbReference>
<sequence>MTATMPGHARPSARRFLEGRGRYVADLSMPGMLHAVVVRSAEAHADIAVDADPARAVAGVRLVLDGADILASIQPPPIIWDVPGQRRSGLRALAHGRVRYVGEPVAIVVAESEAIARHAAALVRIAYVQRPVIASIDQALAADAPRLFDDWPDNVVASAEWSGGDPDAAFADAPVHVAGRYVSGRVSAHSLETRGVLAAYDPAQDGVTVHSSTQGPHQVREAIAWCLGIAEHRIRVIVPDVGGAFGSKSCPYGEEILLAHLALRLRAPVRWIESRAEAFVACVPGRDEVVDIELALSEDGAILGLKALITLDKGAEPYAASVGAAWAGAMMVTGAYRIANVHVATRVVVTNKTPTGAYRGYGTPEVNFALERALDDAARQIGLDPAELRRRNLVPAEAMPAPSATGLLLLDSGRYEEMLDLALDAFGYRARVDRAHAARADGRAVGIGLAFYVEPTNLGPSALCGMIGINSGGFDIATLRMEPSGQVVVFTGQTPMGQGVERVLQQLCAAELTMPDEDVTVVHGDTQACPYTAYGSGGSRGTGIGGSAVMLAAGRLREKLCAIGAHLVGAAPDEVELSQGGVQVRGDSARRVSIARVARAAYLAHDLPAGMEPGLDARASFDPAALAITYGVALAEIEVDRETGLVEVRDILFGHDCGRQINPALVEAQVIGGIVQGIGATLYEGLDHDAAGQPATGCMRDYPLPFAADVPPIALVHLETPSPFFPNGAKGVGESGAIPIPAAIANAIRDALGDAAGDAVDRLPIRPENLLPS</sequence>
<dbReference type="FunFam" id="3.30.365.10:FF:000001">
    <property type="entry name" value="Xanthine dehydrogenase oxidase"/>
    <property type="match status" value="1"/>
</dbReference>
<dbReference type="Proteomes" id="UP000664914">
    <property type="component" value="Chromosome"/>
</dbReference>
<dbReference type="SMART" id="SM01008">
    <property type="entry name" value="Ald_Xan_dh_C"/>
    <property type="match status" value="1"/>
</dbReference>
<gene>
    <name evidence="5" type="ORF">HRJ34_04935</name>
</gene>
<evidence type="ECO:0000256" key="1">
    <source>
        <dbReference type="ARBA" id="ARBA00022505"/>
    </source>
</evidence>
<comment type="cofactor">
    <cofactor evidence="3">
        <name>Mo-molybdopterin cytosine dinucleotide</name>
        <dbReference type="ChEBI" id="CHEBI:71308"/>
    </cofactor>
</comment>
<dbReference type="Pfam" id="PF01315">
    <property type="entry name" value="Ald_Xan_dh_C"/>
    <property type="match status" value="1"/>
</dbReference>
<accession>A0A975D556</accession>
<dbReference type="InterPro" id="IPR037165">
    <property type="entry name" value="AldOxase/xan_DH_Mopterin-bd_sf"/>
</dbReference>
<reference evidence="5" key="1">
    <citation type="submission" date="2020-07" db="EMBL/GenBank/DDBJ databases">
        <authorList>
            <person name="Camacho E."/>
        </authorList>
    </citation>
    <scope>NUCLEOTIDE SEQUENCE</scope>
    <source>
        <strain evidence="5">MPO218</strain>
    </source>
</reference>
<dbReference type="Gene3D" id="3.90.1170.50">
    <property type="entry name" value="Aldehyde oxidase/xanthine dehydrogenase, a/b hammerhead"/>
    <property type="match status" value="1"/>
</dbReference>
<name>A0A975D556_9SPHN</name>
<dbReference type="PANTHER" id="PTHR11908:SF132">
    <property type="entry name" value="ALDEHYDE OXIDASE 1-RELATED"/>
    <property type="match status" value="1"/>
</dbReference>
<dbReference type="InterPro" id="IPR036856">
    <property type="entry name" value="Ald_Oxase/Xan_DH_a/b_sf"/>
</dbReference>
<dbReference type="Pfam" id="PF20256">
    <property type="entry name" value="MoCoBD_2"/>
    <property type="match status" value="1"/>
</dbReference>
<organism evidence="5 6">
    <name type="scientific">Rhizorhabdus wittichii</name>
    <dbReference type="NCBI Taxonomy" id="160791"/>
    <lineage>
        <taxon>Bacteria</taxon>
        <taxon>Pseudomonadati</taxon>
        <taxon>Pseudomonadota</taxon>
        <taxon>Alphaproteobacteria</taxon>
        <taxon>Sphingomonadales</taxon>
        <taxon>Sphingomonadaceae</taxon>
        <taxon>Rhizorhabdus</taxon>
    </lineage>
</organism>
<dbReference type="Pfam" id="PF02738">
    <property type="entry name" value="MoCoBD_1"/>
    <property type="match status" value="1"/>
</dbReference>
<dbReference type="GO" id="GO:0005506">
    <property type="term" value="F:iron ion binding"/>
    <property type="evidence" value="ECO:0007669"/>
    <property type="project" value="InterPro"/>
</dbReference>
<dbReference type="InterPro" id="IPR016208">
    <property type="entry name" value="Ald_Oxase/xanthine_DH-like"/>
</dbReference>
<dbReference type="EMBL" id="CP059319">
    <property type="protein sequence ID" value="QTH22864.1"/>
    <property type="molecule type" value="Genomic_DNA"/>
</dbReference>
<keyword evidence="1" id="KW-0500">Molybdenum</keyword>
<evidence type="ECO:0000256" key="2">
    <source>
        <dbReference type="ARBA" id="ARBA00023002"/>
    </source>
</evidence>
<dbReference type="Gene3D" id="3.30.365.10">
    <property type="entry name" value="Aldehyde oxidase/xanthine dehydrogenase, molybdopterin binding domain"/>
    <property type="match status" value="4"/>
</dbReference>
<evidence type="ECO:0000256" key="3">
    <source>
        <dbReference type="ARBA" id="ARBA00053029"/>
    </source>
</evidence>
<dbReference type="InterPro" id="IPR046867">
    <property type="entry name" value="AldOxase/xan_DH_MoCoBD2"/>
</dbReference>
<dbReference type="SUPFAM" id="SSF54665">
    <property type="entry name" value="CO dehydrogenase molybdoprotein N-domain-like"/>
    <property type="match status" value="1"/>
</dbReference>
<protein>
    <submittedName>
        <fullName evidence="5">Xanthine dehydrogenase family protein</fullName>
    </submittedName>
</protein>
<dbReference type="AlphaFoldDB" id="A0A975D556"/>